<dbReference type="InterPro" id="IPR029058">
    <property type="entry name" value="AB_hydrolase_fold"/>
</dbReference>
<dbReference type="Gene3D" id="3.40.50.1820">
    <property type="entry name" value="alpha/beta hydrolase"/>
    <property type="match status" value="1"/>
</dbReference>
<dbReference type="InterPro" id="IPR003386">
    <property type="entry name" value="LACT/PDAT_acylTrfase"/>
</dbReference>
<comment type="caution">
    <text evidence="1">The sequence shown here is derived from an EMBL/GenBank/DDBJ whole genome shotgun (WGS) entry which is preliminary data.</text>
</comment>
<dbReference type="AlphaFoldDB" id="A0A7X6L6A6"/>
<dbReference type="GO" id="GO:0008374">
    <property type="term" value="F:O-acyltransferase activity"/>
    <property type="evidence" value="ECO:0007669"/>
    <property type="project" value="InterPro"/>
</dbReference>
<name>A0A7X6L6A6_9NOCA</name>
<keyword evidence="2" id="KW-1185">Reference proteome</keyword>
<protein>
    <recommendedName>
        <fullName evidence="3">Lecithin:cholesterol acyltransferase</fullName>
    </recommendedName>
</protein>
<organism evidence="1 2">
    <name type="scientific">Nocardia gamkensis</name>
    <dbReference type="NCBI Taxonomy" id="352869"/>
    <lineage>
        <taxon>Bacteria</taxon>
        <taxon>Bacillati</taxon>
        <taxon>Actinomycetota</taxon>
        <taxon>Actinomycetes</taxon>
        <taxon>Mycobacteriales</taxon>
        <taxon>Nocardiaceae</taxon>
        <taxon>Nocardia</taxon>
    </lineage>
</organism>
<evidence type="ECO:0000313" key="1">
    <source>
        <dbReference type="EMBL" id="NKY28542.1"/>
    </source>
</evidence>
<dbReference type="EMBL" id="JAAXOS010000009">
    <property type="protein sequence ID" value="NKY28542.1"/>
    <property type="molecule type" value="Genomic_DNA"/>
</dbReference>
<sequence>MVIVPGIMGSSLSIVGGGERRSVWGVPMALANATGIAPESRIDALRVDNLESTGKIGHVVPTGLLMTPSWLRGFGGMEPYKRLVNTITETVPHPDAVFSFAYDWRLDIEHNARILARESGVHLQRWRNHEVIRDLRSRRNDDREPRLVFVAHSMGGLLVWAMSAQEIEQPDTRAVVTLGTPFAGSVKTMRMLAGGNDAQSGLSSGATRRACLTMPGVYDLLPWYRCRLDGDDVVALHESDVVSVGGMPDLVRQAFERRVRIADGELPGHVAVIGVGQETSQSLELKHGDIVTRNWAYRRNGRGELIRESGRLVTEDFGGDGTVFHHSARTAAAPGVPIAQRHESLGTNRACLRIVQKVIRDSADLDTVLGDGPEQVPLGLEVLDEVVPGRRLEIRIRSDHSPADITCAVEDTARGDAVVRQPVVRGRRDEGAFVVLTDLDVPGLHRVRVSVGSTEITKLVMVCADGSDT</sequence>
<dbReference type="Pfam" id="PF02450">
    <property type="entry name" value="LCAT"/>
    <property type="match status" value="1"/>
</dbReference>
<dbReference type="GO" id="GO:0006629">
    <property type="term" value="P:lipid metabolic process"/>
    <property type="evidence" value="ECO:0007669"/>
    <property type="project" value="InterPro"/>
</dbReference>
<proteinExistence type="predicted"/>
<accession>A0A7X6L6A6</accession>
<dbReference type="RefSeq" id="WP_062973338.1">
    <property type="nucleotide sequence ID" value="NZ_LWUB01000012.1"/>
</dbReference>
<reference evidence="1 2" key="1">
    <citation type="submission" date="2020-04" db="EMBL/GenBank/DDBJ databases">
        <title>MicrobeNet Type strains.</title>
        <authorList>
            <person name="Nicholson A.C."/>
        </authorList>
    </citation>
    <scope>NUCLEOTIDE SEQUENCE [LARGE SCALE GENOMIC DNA]</scope>
    <source>
        <strain evidence="1 2">DSM 44956</strain>
    </source>
</reference>
<dbReference type="SUPFAM" id="SSF53474">
    <property type="entry name" value="alpha/beta-Hydrolases"/>
    <property type="match status" value="1"/>
</dbReference>
<gene>
    <name evidence="1" type="ORF">HGB38_20285</name>
</gene>
<evidence type="ECO:0008006" key="3">
    <source>
        <dbReference type="Google" id="ProtNLM"/>
    </source>
</evidence>
<dbReference type="Proteomes" id="UP000540698">
    <property type="component" value="Unassembled WGS sequence"/>
</dbReference>
<evidence type="ECO:0000313" key="2">
    <source>
        <dbReference type="Proteomes" id="UP000540698"/>
    </source>
</evidence>